<dbReference type="Pfam" id="PF00128">
    <property type="entry name" value="Alpha-amylase"/>
    <property type="match status" value="1"/>
</dbReference>
<gene>
    <name evidence="5" type="ORF">AQPE_2256</name>
</gene>
<dbReference type="SUPFAM" id="SSF81296">
    <property type="entry name" value="E set domains"/>
    <property type="match status" value="1"/>
</dbReference>
<dbReference type="EMBL" id="AP018694">
    <property type="protein sequence ID" value="BBE18096.1"/>
    <property type="molecule type" value="Genomic_DNA"/>
</dbReference>
<name>A0A5K7S9G1_9BACT</name>
<dbReference type="CDD" id="cd11340">
    <property type="entry name" value="AmyAc_bac_CMD_like_3"/>
    <property type="match status" value="1"/>
</dbReference>
<dbReference type="Pfam" id="PF09087">
    <property type="entry name" value="Cyc-maltodext_N"/>
    <property type="match status" value="1"/>
</dbReference>
<dbReference type="Gene3D" id="2.60.40.10">
    <property type="entry name" value="Immunoglobulins"/>
    <property type="match status" value="1"/>
</dbReference>
<evidence type="ECO:0000256" key="3">
    <source>
        <dbReference type="SAM" id="MobiDB-lite"/>
    </source>
</evidence>
<dbReference type="Gene3D" id="3.20.20.80">
    <property type="entry name" value="Glycosidases"/>
    <property type="match status" value="1"/>
</dbReference>
<dbReference type="InterPro" id="IPR006047">
    <property type="entry name" value="GH13_cat_dom"/>
</dbReference>
<dbReference type="InterPro" id="IPR013780">
    <property type="entry name" value="Glyco_hydro_b"/>
</dbReference>
<dbReference type="AlphaFoldDB" id="A0A5K7S9G1"/>
<dbReference type="PANTHER" id="PTHR10357">
    <property type="entry name" value="ALPHA-AMYLASE FAMILY MEMBER"/>
    <property type="match status" value="1"/>
</dbReference>
<keyword evidence="6" id="KW-1185">Reference proteome</keyword>
<dbReference type="InterPro" id="IPR017853">
    <property type="entry name" value="GH"/>
</dbReference>
<feature type="region of interest" description="Disordered" evidence="3">
    <location>
        <begin position="139"/>
        <end position="158"/>
    </location>
</feature>
<evidence type="ECO:0000256" key="1">
    <source>
        <dbReference type="ARBA" id="ARBA00022801"/>
    </source>
</evidence>
<sequence>MRKLYLFIISIAFSISTFALNVDRVEPMFWWVGMKNPNLQLLIHGNNVSQYQVSIKYPGVKVNKVNKVENPNYLFIDLVIDSKSAKAGKFTIDLLQNGKTEGTYTYELKNRKPGSAIRQGFSSSDVVYLLMPDRFANGDPANDNVDSQPEKANRTIDYGRHGGDIKGITDHLDYIKQLGATAIWSTPLLENNFDKYTYHGYAISDFYQIDPRYGSNDDYARLVDAAHQKGLKIIMDMVSNHGGIGAWWMKDLPMADWIHQWPTFTRSNHKAITTKDIHAAQCDLKLDQEGWFDTTMPDMNQNNPYFWTYYIQNNIWWIEFAGLDGIRMDTYPYNDRDAMAKWAKAITNEYPKFNITGETWLHSSEDIAFWQKDAVNSLHYNSQLPTPMDFVMNDALAVCFNEQGNGWNEQGMSRLYNDISKDYLFANPNNLLIFAENHDTQRYNNTLKGDLAKYKMAMSFLMTTRGIPQIYYGTEIGMTGDKNKGDGDIRRDFPGGWAGDSINAFIPQARTSFQNSYYDFTAKLLNWRKNKEVIHSGKLIHYVPENDMYVYFRYNDKEKVMVVLNNNESAQTLKTDRFSEMMENYTSGKEVISGKTYTDLKNLDVPAKSAMIIELK</sequence>
<feature type="domain" description="Glycosyl hydrolase family 13 catalytic" evidence="4">
    <location>
        <begin position="129"/>
        <end position="528"/>
    </location>
</feature>
<dbReference type="SUPFAM" id="SSF51011">
    <property type="entry name" value="Glycosyl hydrolase domain"/>
    <property type="match status" value="1"/>
</dbReference>
<evidence type="ECO:0000259" key="4">
    <source>
        <dbReference type="SMART" id="SM00642"/>
    </source>
</evidence>
<dbReference type="SUPFAM" id="SSF51445">
    <property type="entry name" value="(Trans)glycosidases"/>
    <property type="match status" value="1"/>
</dbReference>
<evidence type="ECO:0000313" key="5">
    <source>
        <dbReference type="EMBL" id="BBE18096.1"/>
    </source>
</evidence>
<keyword evidence="2" id="KW-0326">Glycosidase</keyword>
<dbReference type="Proteomes" id="UP001193389">
    <property type="component" value="Chromosome"/>
</dbReference>
<proteinExistence type="predicted"/>
<dbReference type="InterPro" id="IPR014756">
    <property type="entry name" value="Ig_E-set"/>
</dbReference>
<dbReference type="SMART" id="SM00642">
    <property type="entry name" value="Aamy"/>
    <property type="match status" value="1"/>
</dbReference>
<protein>
    <submittedName>
        <fullName evidence="5">Neopullulanase</fullName>
    </submittedName>
</protein>
<dbReference type="GO" id="GO:0016798">
    <property type="term" value="F:hydrolase activity, acting on glycosyl bonds"/>
    <property type="evidence" value="ECO:0007669"/>
    <property type="project" value="UniProtKB-KW"/>
</dbReference>
<evidence type="ECO:0000256" key="2">
    <source>
        <dbReference type="ARBA" id="ARBA00023295"/>
    </source>
</evidence>
<dbReference type="InterPro" id="IPR015171">
    <property type="entry name" value="Cyc-maltodext_N"/>
</dbReference>
<dbReference type="PANTHER" id="PTHR10357:SF210">
    <property type="entry name" value="MALTODEXTRIN GLUCOSIDASE"/>
    <property type="match status" value="1"/>
</dbReference>
<keyword evidence="1" id="KW-0378">Hydrolase</keyword>
<dbReference type="InterPro" id="IPR019492">
    <property type="entry name" value="Cyclo-malto-dextrinase_C"/>
</dbReference>
<dbReference type="KEGG" id="anf:AQPE_2256"/>
<evidence type="ECO:0000313" key="6">
    <source>
        <dbReference type="Proteomes" id="UP001193389"/>
    </source>
</evidence>
<feature type="compositionally biased region" description="Basic and acidic residues" evidence="3">
    <location>
        <begin position="148"/>
        <end position="158"/>
    </location>
</feature>
<dbReference type="Gene3D" id="2.60.40.1180">
    <property type="entry name" value="Golgi alpha-mannosidase II"/>
    <property type="match status" value="1"/>
</dbReference>
<dbReference type="Pfam" id="PF10438">
    <property type="entry name" value="Cyc-maltodext_C"/>
    <property type="match status" value="1"/>
</dbReference>
<organism evidence="5 6">
    <name type="scientific">Aquipluma nitroreducens</name>
    <dbReference type="NCBI Taxonomy" id="2010828"/>
    <lineage>
        <taxon>Bacteria</taxon>
        <taxon>Pseudomonadati</taxon>
        <taxon>Bacteroidota</taxon>
        <taxon>Bacteroidia</taxon>
        <taxon>Marinilabiliales</taxon>
        <taxon>Prolixibacteraceae</taxon>
        <taxon>Aquipluma</taxon>
    </lineage>
</organism>
<dbReference type="RefSeq" id="WP_318351029.1">
    <property type="nucleotide sequence ID" value="NZ_AP018694.1"/>
</dbReference>
<dbReference type="InterPro" id="IPR013783">
    <property type="entry name" value="Ig-like_fold"/>
</dbReference>
<dbReference type="GO" id="GO:0005975">
    <property type="term" value="P:carbohydrate metabolic process"/>
    <property type="evidence" value="ECO:0007669"/>
    <property type="project" value="InterPro"/>
</dbReference>
<accession>A0A5K7S9G1</accession>
<reference evidence="5" key="1">
    <citation type="journal article" date="2020" name="Int. J. Syst. Evol. Microbiol.">
        <title>Aquipluma nitroreducens gen. nov. sp. nov., a novel facultatively anaerobic bacterium isolated from a freshwater lake.</title>
        <authorList>
            <person name="Watanabe M."/>
            <person name="Kojima H."/>
            <person name="Fukui M."/>
        </authorList>
    </citation>
    <scope>NUCLEOTIDE SEQUENCE</scope>
    <source>
        <strain evidence="5">MeG22</strain>
    </source>
</reference>